<sequence>MKFKIILFTLTALYSTCQSQRRNDFPDSNKIPNCDLIKKGTFSRNEKGNSGFKVKFNNNKMTEIYGRKTVTIESDIKMLSKCKFEAEIKNIKTKYKMPDSLFYVGKKTEYEVVETGKKLYYI</sequence>
<protein>
    <recommendedName>
        <fullName evidence="3">Lipoprotein</fullName>
    </recommendedName>
</protein>
<evidence type="ECO:0000313" key="1">
    <source>
        <dbReference type="EMBL" id="MCF2217965.1"/>
    </source>
</evidence>
<accession>A0ABS9C0Z0</accession>
<comment type="caution">
    <text evidence="1">The sequence shown here is derived from an EMBL/GenBank/DDBJ whole genome shotgun (WGS) entry which is preliminary data.</text>
</comment>
<reference evidence="1" key="1">
    <citation type="submission" date="2021-08" db="EMBL/GenBank/DDBJ databases">
        <title>Complete genome sequence of Chryseobacterium sp strain PS-8.</title>
        <authorList>
            <person name="Das S.K."/>
        </authorList>
    </citation>
    <scope>NUCLEOTIDE SEQUENCE</scope>
    <source>
        <strain evidence="1">PS-8</strain>
    </source>
</reference>
<evidence type="ECO:0008006" key="3">
    <source>
        <dbReference type="Google" id="ProtNLM"/>
    </source>
</evidence>
<proteinExistence type="predicted"/>
<dbReference type="EMBL" id="JACSGT010000001">
    <property type="protein sequence ID" value="MCF2217965.1"/>
    <property type="molecule type" value="Genomic_DNA"/>
</dbReference>
<gene>
    <name evidence="1" type="ORF">H9Q08_01440</name>
</gene>
<evidence type="ECO:0000313" key="2">
    <source>
        <dbReference type="Proteomes" id="UP001430374"/>
    </source>
</evidence>
<organism evidence="1 2">
    <name type="scientific">Chryseobacterium indicum</name>
    <dbReference type="NCBI Taxonomy" id="2766954"/>
    <lineage>
        <taxon>Bacteria</taxon>
        <taxon>Pseudomonadati</taxon>
        <taxon>Bacteroidota</taxon>
        <taxon>Flavobacteriia</taxon>
        <taxon>Flavobacteriales</taxon>
        <taxon>Weeksellaceae</taxon>
        <taxon>Chryseobacterium group</taxon>
        <taxon>Chryseobacterium</taxon>
    </lineage>
</organism>
<name>A0ABS9C0Z0_9FLAO</name>
<keyword evidence="2" id="KW-1185">Reference proteome</keyword>
<dbReference type="RefSeq" id="WP_235129806.1">
    <property type="nucleotide sequence ID" value="NZ_JACSGT010000001.1"/>
</dbReference>
<dbReference type="Proteomes" id="UP001430374">
    <property type="component" value="Unassembled WGS sequence"/>
</dbReference>